<dbReference type="InterPro" id="IPR001608">
    <property type="entry name" value="Ala_racemase_N"/>
</dbReference>
<evidence type="ECO:0000313" key="5">
    <source>
        <dbReference type="EMBL" id="SFQ45636.1"/>
    </source>
</evidence>
<dbReference type="EMBL" id="FOXU01000003">
    <property type="protein sequence ID" value="SFQ45636.1"/>
    <property type="molecule type" value="Genomic_DNA"/>
</dbReference>
<evidence type="ECO:0000313" key="6">
    <source>
        <dbReference type="Proteomes" id="UP000198734"/>
    </source>
</evidence>
<dbReference type="STRING" id="126156.SAMN05421670_2125"/>
<feature type="domain" description="Alanine racemase N-terminal" evidence="4">
    <location>
        <begin position="9"/>
        <end position="226"/>
    </location>
</feature>
<dbReference type="Proteomes" id="UP000198734">
    <property type="component" value="Unassembled WGS sequence"/>
</dbReference>
<name>A0A1I5YN38_9BACI</name>
<comment type="cofactor">
    <cofactor evidence="1">
        <name>pyridoxal 5'-phosphate</name>
        <dbReference type="ChEBI" id="CHEBI:597326"/>
    </cofactor>
</comment>
<dbReference type="GO" id="GO:0008784">
    <property type="term" value="F:alanine racemase activity"/>
    <property type="evidence" value="ECO:0007669"/>
    <property type="project" value="TreeGrafter"/>
</dbReference>
<dbReference type="OrthoDB" id="504078at2"/>
<dbReference type="RefSeq" id="WP_093536864.1">
    <property type="nucleotide sequence ID" value="NZ_FOXU01000003.1"/>
</dbReference>
<evidence type="ECO:0000259" key="4">
    <source>
        <dbReference type="Pfam" id="PF01168"/>
    </source>
</evidence>
<organism evidence="5 6">
    <name type="scientific">Psychrobacillus psychrotolerans</name>
    <dbReference type="NCBI Taxonomy" id="126156"/>
    <lineage>
        <taxon>Bacteria</taxon>
        <taxon>Bacillati</taxon>
        <taxon>Bacillota</taxon>
        <taxon>Bacilli</taxon>
        <taxon>Bacillales</taxon>
        <taxon>Bacillaceae</taxon>
        <taxon>Psychrobacillus</taxon>
    </lineage>
</organism>
<gene>
    <name evidence="5" type="ORF">SAMN05421670_2125</name>
</gene>
<dbReference type="PANTHER" id="PTHR30511:SF3">
    <property type="entry name" value="LYSINE RACEMASE"/>
    <property type="match status" value="1"/>
</dbReference>
<protein>
    <submittedName>
        <fullName evidence="5">Predicted amino acid racemase</fullName>
    </submittedName>
</protein>
<dbReference type="Gene3D" id="3.20.20.10">
    <property type="entry name" value="Alanine racemase"/>
    <property type="match status" value="1"/>
</dbReference>
<proteinExistence type="predicted"/>
<dbReference type="Pfam" id="PF01168">
    <property type="entry name" value="Ala_racemase_N"/>
    <property type="match status" value="1"/>
</dbReference>
<keyword evidence="6" id="KW-1185">Reference proteome</keyword>
<accession>A0A1I5YN38</accession>
<evidence type="ECO:0000256" key="1">
    <source>
        <dbReference type="ARBA" id="ARBA00001933"/>
    </source>
</evidence>
<dbReference type="GO" id="GO:0030170">
    <property type="term" value="F:pyridoxal phosphate binding"/>
    <property type="evidence" value="ECO:0007669"/>
    <property type="project" value="TreeGrafter"/>
</dbReference>
<dbReference type="CDD" id="cd06815">
    <property type="entry name" value="PLPDE_III_AR_like_1"/>
    <property type="match status" value="1"/>
</dbReference>
<reference evidence="6" key="1">
    <citation type="submission" date="2016-10" db="EMBL/GenBank/DDBJ databases">
        <authorList>
            <person name="Varghese N."/>
            <person name="Submissions S."/>
        </authorList>
    </citation>
    <scope>NUCLEOTIDE SEQUENCE [LARGE SCALE GENOMIC DNA]</scope>
    <source>
        <strain evidence="6">DSM 11706</strain>
    </source>
</reference>
<dbReference type="SUPFAM" id="SSF51419">
    <property type="entry name" value="PLP-binding barrel"/>
    <property type="match status" value="1"/>
</dbReference>
<dbReference type="InterPro" id="IPR000821">
    <property type="entry name" value="Ala_racemase"/>
</dbReference>
<evidence type="ECO:0000256" key="2">
    <source>
        <dbReference type="ARBA" id="ARBA00022898"/>
    </source>
</evidence>
<dbReference type="GO" id="GO:0005829">
    <property type="term" value="C:cytosol"/>
    <property type="evidence" value="ECO:0007669"/>
    <property type="project" value="TreeGrafter"/>
</dbReference>
<dbReference type="AlphaFoldDB" id="A0A1I5YN38"/>
<keyword evidence="2" id="KW-0663">Pyridoxal phosphate</keyword>
<dbReference type="InterPro" id="IPR029066">
    <property type="entry name" value="PLP-binding_barrel"/>
</dbReference>
<keyword evidence="3" id="KW-0413">Isomerase</keyword>
<sequence>MVSNPRIEINLDKIKHNATTLRELYEAKGVHITGVVKGVFAKPEVVKVLIDSGIKSIADSKISNIEKMKMANLQATFILLRTPAMSEIQKVIEFADISMNTEIEVVRALSAEAKKQKKIHQIIIMVEMGDLREGILLNDVAAFIEEVIIFPNIQIAGIGANFACFGGVIPTEHKMQLFSSLVKRMKRKFNIPFPYVSGGNSANHNWLMNTTDVREVNNMRLGESIFLGCETVKGEPIPNLFTDAFSFFAEVIESKLKPSVPTGMRGKNAFGEFISFPDNGIIRRIIVGVGRQDVLVSGLTPLLPLEIIGSSSDHIILDANNNYLKSGDEVAFSLNYGALLTAMTSPSIYKHTTYSALVSRGSARK</sequence>
<dbReference type="PANTHER" id="PTHR30511">
    <property type="entry name" value="ALANINE RACEMASE"/>
    <property type="match status" value="1"/>
</dbReference>
<evidence type="ECO:0000256" key="3">
    <source>
        <dbReference type="ARBA" id="ARBA00023235"/>
    </source>
</evidence>